<accession>Q5JGY9</accession>
<proteinExistence type="predicted"/>
<dbReference type="PATRIC" id="fig|69014.16.peg.1331"/>
<dbReference type="GeneID" id="78447886"/>
<dbReference type="EMBL" id="AP006878">
    <property type="protein sequence ID" value="BAD85555.1"/>
    <property type="molecule type" value="Genomic_DNA"/>
</dbReference>
<dbReference type="STRING" id="69014.TK1366"/>
<dbReference type="HOGENOM" id="CLU_203624_0_0_2"/>
<organism evidence="1 2">
    <name type="scientific">Thermococcus kodakarensis (strain ATCC BAA-918 / JCM 12380 / KOD1)</name>
    <name type="common">Pyrococcus kodakaraensis (strain KOD1)</name>
    <dbReference type="NCBI Taxonomy" id="69014"/>
    <lineage>
        <taxon>Archaea</taxon>
        <taxon>Methanobacteriati</taxon>
        <taxon>Methanobacteriota</taxon>
        <taxon>Thermococci</taxon>
        <taxon>Thermococcales</taxon>
        <taxon>Thermococcaceae</taxon>
        <taxon>Thermococcus</taxon>
    </lineage>
</organism>
<dbReference type="eggNOG" id="ENOG502N5Q0">
    <property type="taxonomic scope" value="Archaea"/>
</dbReference>
<dbReference type="EnsemblBacteria" id="BAD85555">
    <property type="protein sequence ID" value="BAD85555"/>
    <property type="gene ID" value="TK1366"/>
</dbReference>
<sequence length="69" mass="7682">MTRAVLYFDVSQLSEFSKALQRIEELRIIVPVEVEKITTIEDDIAVILNVPEDSIELVKNALPSAVVVA</sequence>
<dbReference type="AlphaFoldDB" id="Q5JGY9"/>
<gene>
    <name evidence="1" type="ordered locus">TK1366</name>
</gene>
<dbReference type="KEGG" id="tko:TK1366"/>
<dbReference type="RefSeq" id="WP_011250317.1">
    <property type="nucleotide sequence ID" value="NC_006624.1"/>
</dbReference>
<reference evidence="1 2" key="1">
    <citation type="journal article" date="2005" name="Genome Res.">
        <title>Complete genome sequence of the hyperthermophilic archaeon Thermococcus kodakaraensis KOD1 and comparison with Pyrococcus genomes.</title>
        <authorList>
            <person name="Fukui T."/>
            <person name="Atomi H."/>
            <person name="Kanai T."/>
            <person name="Matsumi R."/>
            <person name="Fujiwara S."/>
            <person name="Imanaka T."/>
        </authorList>
    </citation>
    <scope>NUCLEOTIDE SEQUENCE [LARGE SCALE GENOMIC DNA]</scope>
    <source>
        <strain evidence="2">ATCC BAA-918 / JCM 12380 / KOD1</strain>
    </source>
</reference>
<keyword evidence="2" id="KW-1185">Reference proteome</keyword>
<name>Q5JGY9_THEKO</name>
<evidence type="ECO:0000313" key="1">
    <source>
        <dbReference type="EMBL" id="BAD85555.1"/>
    </source>
</evidence>
<dbReference type="Proteomes" id="UP000000536">
    <property type="component" value="Chromosome"/>
</dbReference>
<protein>
    <submittedName>
        <fullName evidence="1">Uncharacterized protein</fullName>
    </submittedName>
</protein>
<dbReference type="InParanoid" id="Q5JGY9"/>
<evidence type="ECO:0000313" key="2">
    <source>
        <dbReference type="Proteomes" id="UP000000536"/>
    </source>
</evidence>